<accession>A0A0B5EMV5</accession>
<name>A0A0B5EMV5_STRA4</name>
<dbReference type="Proteomes" id="UP000031523">
    <property type="component" value="Chromosome"/>
</dbReference>
<proteinExistence type="predicted"/>
<protein>
    <submittedName>
        <fullName evidence="1">Uncharacterized protein</fullName>
    </submittedName>
</protein>
<organism evidence="1 2">
    <name type="scientific">Streptomyces albus (strain ATCC 21838 / DSM 41398 / FERM P-419 / JCM 4703 / NBRC 107858)</name>
    <dbReference type="NCBI Taxonomy" id="1081613"/>
    <lineage>
        <taxon>Bacteria</taxon>
        <taxon>Bacillati</taxon>
        <taxon>Actinomycetota</taxon>
        <taxon>Actinomycetes</taxon>
        <taxon>Kitasatosporales</taxon>
        <taxon>Streptomycetaceae</taxon>
        <taxon>Streptomyces</taxon>
    </lineage>
</organism>
<sequence length="87" mass="9401">MELRFIGIDPETGQQGSPTVWVDEEKAELVFQGWKPSAALEAKCAATEVPGHAVGIPEGEAVVRVPARMVAMIREACDVAERRAARL</sequence>
<dbReference type="KEGG" id="sals:SLNWT_2508"/>
<reference evidence="1 2" key="1">
    <citation type="submission" date="2015-01" db="EMBL/GenBank/DDBJ databases">
        <title>Enhanced salinomycin production by adjusting the supply of polyketide extender units in Streptomyce albus DSM 41398.</title>
        <authorList>
            <person name="Lu C."/>
        </authorList>
    </citation>
    <scope>NUCLEOTIDE SEQUENCE [LARGE SCALE GENOMIC DNA]</scope>
    <source>
        <strain evidence="2">ATCC 21838 / DSM 41398 / FERM P-419 / JCM 4703 / NBRC 107858</strain>
    </source>
</reference>
<dbReference type="AlphaFoldDB" id="A0A0B5EMV5"/>
<dbReference type="STRING" id="1888.Salbus254_2724"/>
<keyword evidence="2" id="KW-1185">Reference proteome</keyword>
<evidence type="ECO:0000313" key="1">
    <source>
        <dbReference type="EMBL" id="AJE82884.1"/>
    </source>
</evidence>
<evidence type="ECO:0000313" key="2">
    <source>
        <dbReference type="Proteomes" id="UP000031523"/>
    </source>
</evidence>
<gene>
    <name evidence="1" type="ORF">SLNWT_2508</name>
</gene>
<dbReference type="EMBL" id="CP010519">
    <property type="protein sequence ID" value="AJE82884.1"/>
    <property type="molecule type" value="Genomic_DNA"/>
</dbReference>